<dbReference type="EMBL" id="VOHS01000042">
    <property type="protein sequence ID" value="TWV95111.1"/>
    <property type="molecule type" value="Genomic_DNA"/>
</dbReference>
<proteinExistence type="predicted"/>
<accession>A0A5C6LKP5</accession>
<keyword evidence="3" id="KW-1185">Reference proteome</keyword>
<feature type="domain" description="N-acetyltransferase" evidence="1">
    <location>
        <begin position="1"/>
        <end position="67"/>
    </location>
</feature>
<dbReference type="CDD" id="cd04301">
    <property type="entry name" value="NAT_SF"/>
    <property type="match status" value="1"/>
</dbReference>
<dbReference type="AlphaFoldDB" id="A0A5C6LKP5"/>
<name>A0A5C6LKP5_9BACT</name>
<dbReference type="GO" id="GO:0016747">
    <property type="term" value="F:acyltransferase activity, transferring groups other than amino-acyl groups"/>
    <property type="evidence" value="ECO:0007669"/>
    <property type="project" value="InterPro"/>
</dbReference>
<evidence type="ECO:0000313" key="2">
    <source>
        <dbReference type="EMBL" id="TWV95111.1"/>
    </source>
</evidence>
<sequence>MYIDDLFVLPEYRGKGYASQLLAHVRDVATVNDVKQVHLDSGYQLHPAHRLLNHGFVLNCLHFAYAV</sequence>
<evidence type="ECO:0000259" key="1">
    <source>
        <dbReference type="PROSITE" id="PS51186"/>
    </source>
</evidence>
<dbReference type="Gene3D" id="3.40.630.30">
    <property type="match status" value="1"/>
</dbReference>
<reference evidence="2 3" key="1">
    <citation type="submission" date="2019-08" db="EMBL/GenBank/DDBJ databases">
        <title>Whole genome sequencing of chitin degrading bacteria Chitinophaga pinensis YS16.</title>
        <authorList>
            <person name="Singh R.P."/>
            <person name="Manchanda G."/>
            <person name="Maurya I.K."/>
            <person name="Joshi N.K."/>
            <person name="Srivastava A.K."/>
        </authorList>
    </citation>
    <scope>NUCLEOTIDE SEQUENCE [LARGE SCALE GENOMIC DNA]</scope>
    <source>
        <strain evidence="2 3">YS-16</strain>
    </source>
</reference>
<dbReference type="InterPro" id="IPR016181">
    <property type="entry name" value="Acyl_CoA_acyltransferase"/>
</dbReference>
<dbReference type="OrthoDB" id="9805924at2"/>
<dbReference type="InterPro" id="IPR000182">
    <property type="entry name" value="GNAT_dom"/>
</dbReference>
<dbReference type="Pfam" id="PF00583">
    <property type="entry name" value="Acetyltransf_1"/>
    <property type="match status" value="1"/>
</dbReference>
<organism evidence="2 3">
    <name type="scientific">Chitinophaga pinensis</name>
    <dbReference type="NCBI Taxonomy" id="79329"/>
    <lineage>
        <taxon>Bacteria</taxon>
        <taxon>Pseudomonadati</taxon>
        <taxon>Bacteroidota</taxon>
        <taxon>Chitinophagia</taxon>
        <taxon>Chitinophagales</taxon>
        <taxon>Chitinophagaceae</taxon>
        <taxon>Chitinophaga</taxon>
    </lineage>
</organism>
<keyword evidence="2" id="KW-0808">Transferase</keyword>
<dbReference type="Proteomes" id="UP000318815">
    <property type="component" value="Unassembled WGS sequence"/>
</dbReference>
<gene>
    <name evidence="2" type="ORF">FEF09_24895</name>
</gene>
<protein>
    <submittedName>
        <fullName evidence="2">GNAT family N-acetyltransferase</fullName>
    </submittedName>
</protein>
<dbReference type="PROSITE" id="PS51186">
    <property type="entry name" value="GNAT"/>
    <property type="match status" value="1"/>
</dbReference>
<dbReference type="SUPFAM" id="SSF55729">
    <property type="entry name" value="Acyl-CoA N-acyltransferases (Nat)"/>
    <property type="match status" value="1"/>
</dbReference>
<evidence type="ECO:0000313" key="3">
    <source>
        <dbReference type="Proteomes" id="UP000318815"/>
    </source>
</evidence>
<comment type="caution">
    <text evidence="2">The sequence shown here is derived from an EMBL/GenBank/DDBJ whole genome shotgun (WGS) entry which is preliminary data.</text>
</comment>